<evidence type="ECO:0000313" key="3">
    <source>
        <dbReference type="Proteomes" id="UP000735302"/>
    </source>
</evidence>
<dbReference type="AlphaFoldDB" id="A0AAV4B4P0"/>
<evidence type="ECO:0000313" key="2">
    <source>
        <dbReference type="EMBL" id="GFO13786.1"/>
    </source>
</evidence>
<name>A0AAV4B4P0_9GAST</name>
<keyword evidence="3" id="KW-1185">Reference proteome</keyword>
<feature type="compositionally biased region" description="Low complexity" evidence="1">
    <location>
        <begin position="53"/>
        <end position="67"/>
    </location>
</feature>
<comment type="caution">
    <text evidence="2">The sequence shown here is derived from an EMBL/GenBank/DDBJ whole genome shotgun (WGS) entry which is preliminary data.</text>
</comment>
<dbReference type="Proteomes" id="UP000735302">
    <property type="component" value="Unassembled WGS sequence"/>
</dbReference>
<feature type="region of interest" description="Disordered" evidence="1">
    <location>
        <begin position="1"/>
        <end position="69"/>
    </location>
</feature>
<proteinExistence type="predicted"/>
<evidence type="ECO:0000256" key="1">
    <source>
        <dbReference type="SAM" id="MobiDB-lite"/>
    </source>
</evidence>
<reference evidence="2 3" key="1">
    <citation type="journal article" date="2021" name="Elife">
        <title>Chloroplast acquisition without the gene transfer in kleptoplastic sea slugs, Plakobranchus ocellatus.</title>
        <authorList>
            <person name="Maeda T."/>
            <person name="Takahashi S."/>
            <person name="Yoshida T."/>
            <person name="Shimamura S."/>
            <person name="Takaki Y."/>
            <person name="Nagai Y."/>
            <person name="Toyoda A."/>
            <person name="Suzuki Y."/>
            <person name="Arimoto A."/>
            <person name="Ishii H."/>
            <person name="Satoh N."/>
            <person name="Nishiyama T."/>
            <person name="Hasebe M."/>
            <person name="Maruyama T."/>
            <person name="Minagawa J."/>
            <person name="Obokata J."/>
            <person name="Shigenobu S."/>
        </authorList>
    </citation>
    <scope>NUCLEOTIDE SEQUENCE [LARGE SCALE GENOMIC DNA]</scope>
</reference>
<organism evidence="2 3">
    <name type="scientific">Plakobranchus ocellatus</name>
    <dbReference type="NCBI Taxonomy" id="259542"/>
    <lineage>
        <taxon>Eukaryota</taxon>
        <taxon>Metazoa</taxon>
        <taxon>Spiralia</taxon>
        <taxon>Lophotrochozoa</taxon>
        <taxon>Mollusca</taxon>
        <taxon>Gastropoda</taxon>
        <taxon>Heterobranchia</taxon>
        <taxon>Euthyneura</taxon>
        <taxon>Panpulmonata</taxon>
        <taxon>Sacoglossa</taxon>
        <taxon>Placobranchoidea</taxon>
        <taxon>Plakobranchidae</taxon>
        <taxon>Plakobranchus</taxon>
    </lineage>
</organism>
<accession>A0AAV4B4P0</accession>
<feature type="compositionally biased region" description="Polar residues" evidence="1">
    <location>
        <begin position="8"/>
        <end position="25"/>
    </location>
</feature>
<sequence length="121" mass="13359">MFLFSFPASDTTTAEPAASDTTTAEPTARDITTAGPPAQDFTTTKPKARDTTTAEPTAQDTTTAEPTGKFEYREPTLKIQQQLNLQCLSVAYLIFTLYYHNIRSPGHDVKVHPSDNQQLHQ</sequence>
<protein>
    <submittedName>
        <fullName evidence="2">Chromosomal replication initiator protein DnaA</fullName>
    </submittedName>
</protein>
<gene>
    <name evidence="2" type="ORF">PoB_004029100</name>
</gene>
<dbReference type="EMBL" id="BLXT01004505">
    <property type="protein sequence ID" value="GFO13786.1"/>
    <property type="molecule type" value="Genomic_DNA"/>
</dbReference>